<name>A0A1Z9YUR7_9GAMM</name>
<dbReference type="InterPro" id="IPR036390">
    <property type="entry name" value="WH_DNA-bd_sf"/>
</dbReference>
<dbReference type="InterPro" id="IPR036388">
    <property type="entry name" value="WH-like_DNA-bd_sf"/>
</dbReference>
<evidence type="ECO:0000256" key="1">
    <source>
        <dbReference type="ARBA" id="ARBA00022490"/>
    </source>
</evidence>
<gene>
    <name evidence="5" type="ORF">CAP51_14640</name>
</gene>
<dbReference type="RefSeq" id="WP_087621501.1">
    <property type="nucleotide sequence ID" value="NZ_NEXX01000006.1"/>
</dbReference>
<dbReference type="PANTHER" id="PTHR34298:SF2">
    <property type="entry name" value="SEGREGATION AND CONDENSATION PROTEIN B"/>
    <property type="match status" value="1"/>
</dbReference>
<dbReference type="Proteomes" id="UP000196536">
    <property type="component" value="Unassembled WGS sequence"/>
</dbReference>
<comment type="caution">
    <text evidence="5">The sequence shown here is derived from an EMBL/GenBank/DDBJ whole genome shotgun (WGS) entry which is preliminary data.</text>
</comment>
<evidence type="ECO:0000256" key="4">
    <source>
        <dbReference type="ARBA" id="ARBA00023306"/>
    </source>
</evidence>
<dbReference type="Gene3D" id="1.10.10.10">
    <property type="entry name" value="Winged helix-like DNA-binding domain superfamily/Winged helix DNA-binding domain"/>
    <property type="match status" value="2"/>
</dbReference>
<dbReference type="InterPro" id="IPR005234">
    <property type="entry name" value="ScpB_csome_segregation"/>
</dbReference>
<dbReference type="OrthoDB" id="9806226at2"/>
<dbReference type="PANTHER" id="PTHR34298">
    <property type="entry name" value="SEGREGATION AND CONDENSATION PROTEIN B"/>
    <property type="match status" value="1"/>
</dbReference>
<keyword evidence="6" id="KW-1185">Reference proteome</keyword>
<dbReference type="PIRSF" id="PIRSF019345">
    <property type="entry name" value="ScpB"/>
    <property type="match status" value="1"/>
</dbReference>
<keyword evidence="2" id="KW-0132">Cell division</keyword>
<proteinExistence type="predicted"/>
<dbReference type="AlphaFoldDB" id="A0A1Z9YUR7"/>
<dbReference type="GO" id="GO:0051304">
    <property type="term" value="P:chromosome separation"/>
    <property type="evidence" value="ECO:0007669"/>
    <property type="project" value="InterPro"/>
</dbReference>
<protein>
    <submittedName>
        <fullName evidence="5">SMC-Scp complex subunit ScpB</fullName>
    </submittedName>
</protein>
<keyword evidence="3" id="KW-0159">Chromosome partition</keyword>
<dbReference type="GO" id="GO:0051301">
    <property type="term" value="P:cell division"/>
    <property type="evidence" value="ECO:0007669"/>
    <property type="project" value="UniProtKB-KW"/>
</dbReference>
<evidence type="ECO:0000313" key="6">
    <source>
        <dbReference type="Proteomes" id="UP000196536"/>
    </source>
</evidence>
<dbReference type="EMBL" id="NEXX01000006">
    <property type="protein sequence ID" value="OUY05947.1"/>
    <property type="molecule type" value="Genomic_DNA"/>
</dbReference>
<dbReference type="SUPFAM" id="SSF46785">
    <property type="entry name" value="Winged helix' DNA-binding domain"/>
    <property type="match status" value="2"/>
</dbReference>
<dbReference type="Pfam" id="PF04079">
    <property type="entry name" value="SMC_ScpB"/>
    <property type="match status" value="1"/>
</dbReference>
<sequence>MPNQTFPENTASLDDLHHEALMQIEAIIFASDAPVSTARLKQALGGQFSTQQIRQLLQQLSILQHGRSVELIETVQGFKFQVRAKYRHVIHEAWPERPIKLSPSLLEVLAVIAYHQPVTRADIEQIRGVSNNSLVLRTLFEWNWIKESGFRDVPGRPALLVTTPIFLNAFGLASLNDLPVIQDQQDALTQLESFSRCS</sequence>
<evidence type="ECO:0000256" key="3">
    <source>
        <dbReference type="ARBA" id="ARBA00022829"/>
    </source>
</evidence>
<keyword evidence="4" id="KW-0131">Cell cycle</keyword>
<dbReference type="NCBIfam" id="TIGR00281">
    <property type="entry name" value="SMC-Scp complex subunit ScpB"/>
    <property type="match status" value="1"/>
</dbReference>
<reference evidence="5 6" key="1">
    <citation type="submission" date="2017-05" db="EMBL/GenBank/DDBJ databases">
        <title>Acinetobacter populi ANC 5415 (= PBJ7), whole genome shotgun sequencing project.</title>
        <authorList>
            <person name="Nemec A."/>
            <person name="Radolfova-Krizova L."/>
        </authorList>
    </citation>
    <scope>NUCLEOTIDE SEQUENCE [LARGE SCALE GENOMIC DNA]</scope>
    <source>
        <strain evidence="5 6">PBJ7</strain>
    </source>
</reference>
<evidence type="ECO:0000313" key="5">
    <source>
        <dbReference type="EMBL" id="OUY05947.1"/>
    </source>
</evidence>
<organism evidence="5 6">
    <name type="scientific">Acinetobacter populi</name>
    <dbReference type="NCBI Taxonomy" id="1582270"/>
    <lineage>
        <taxon>Bacteria</taxon>
        <taxon>Pseudomonadati</taxon>
        <taxon>Pseudomonadota</taxon>
        <taxon>Gammaproteobacteria</taxon>
        <taxon>Moraxellales</taxon>
        <taxon>Moraxellaceae</taxon>
        <taxon>Acinetobacter</taxon>
    </lineage>
</organism>
<evidence type="ECO:0000256" key="2">
    <source>
        <dbReference type="ARBA" id="ARBA00022618"/>
    </source>
</evidence>
<accession>A0A1Z9YUR7</accession>
<keyword evidence="1" id="KW-0963">Cytoplasm</keyword>